<feature type="transmembrane region" description="Helical" evidence="2">
    <location>
        <begin position="165"/>
        <end position="187"/>
    </location>
</feature>
<feature type="transmembrane region" description="Helical" evidence="2">
    <location>
        <begin position="199"/>
        <end position="217"/>
    </location>
</feature>
<name>A0A660KQV2_9ROSI</name>
<dbReference type="GO" id="GO:0015293">
    <property type="term" value="F:symporter activity"/>
    <property type="evidence" value="ECO:0007669"/>
    <property type="project" value="InterPro"/>
</dbReference>
<dbReference type="GO" id="GO:0005886">
    <property type="term" value="C:plasma membrane"/>
    <property type="evidence" value="ECO:0007669"/>
    <property type="project" value="TreeGrafter"/>
</dbReference>
<evidence type="ECO:0008006" key="5">
    <source>
        <dbReference type="Google" id="ProtNLM"/>
    </source>
</evidence>
<protein>
    <recommendedName>
        <fullName evidence="5">Major facilitator superfamily (MFS) profile domain-containing protein</fullName>
    </recommendedName>
</protein>
<feature type="transmembrane region" description="Helical" evidence="2">
    <location>
        <begin position="243"/>
        <end position="270"/>
    </location>
</feature>
<feature type="transmembrane region" description="Helical" evidence="2">
    <location>
        <begin position="282"/>
        <end position="299"/>
    </location>
</feature>
<feature type="transmembrane region" description="Helical" evidence="2">
    <location>
        <begin position="414"/>
        <end position="438"/>
    </location>
</feature>
<sequence>MMGNDTEDDDSFSKPVGRRSVIYYGVGHMLNDITSACWFTYLLLFLTDIGLSPRDAATVMLSGQVADGFTTIFAGELIDRFGHFKVWHGAGSILVAVSFSSVFGGCIPCKIFATSSSTLRTVGYAVFAAIFNVGWAATQVSHMSMVNCITLNSSSRVVLNSCRNAFTMVANLTLYAVALIVFAVTRATTNADVENQYRWIAYSSIIFGCFFVGIFHLRTKEPRSKVQGNSRARIAWAYWFKRVLYYEVALVYVLTRLVTNVSQAYLAFYVINDLRMAQSAKALVPAIIYICSFIVSVILQEIAWTGRRLKAYYSAGGIIWIFCGAAILLLPRSMSAFMYIISIFIGIANALMTVTGVSMQSVLIGENLGGCAFVCGSLSFLDKIACGLALYVLQSFQSSSPAVNLTSPIHVYTSVTRIGLGLIPPFCSLVGVAVTYTMKLHTPFSKPMMEPLLE</sequence>
<dbReference type="EMBL" id="CM017324">
    <property type="protein sequence ID" value="KAE8038164.1"/>
    <property type="molecule type" value="Genomic_DNA"/>
</dbReference>
<evidence type="ECO:0000313" key="3">
    <source>
        <dbReference type="EMBL" id="KAE8038164.1"/>
    </source>
</evidence>
<gene>
    <name evidence="3" type="ORF">FH972_010700</name>
</gene>
<reference evidence="3 4" key="1">
    <citation type="submission" date="2019-06" db="EMBL/GenBank/DDBJ databases">
        <title>A chromosomal-level reference genome of Carpinus fangiana (Coryloideae, Betulaceae).</title>
        <authorList>
            <person name="Yang X."/>
            <person name="Wang Z."/>
            <person name="Zhang L."/>
            <person name="Hao G."/>
            <person name="Liu J."/>
            <person name="Yang Y."/>
        </authorList>
    </citation>
    <scope>NUCLEOTIDE SEQUENCE [LARGE SCALE GENOMIC DNA]</scope>
    <source>
        <strain evidence="3">Cfa_2016G</strain>
        <tissue evidence="3">Leaf</tissue>
    </source>
</reference>
<keyword evidence="4" id="KW-1185">Reference proteome</keyword>
<proteinExistence type="inferred from homology"/>
<dbReference type="PANTHER" id="PTHR11328:SF28">
    <property type="entry name" value="MAJOR FACILITATOR SUPERFAMILY DOMAIN-CONTAINING PROTEIN 12"/>
    <property type="match status" value="1"/>
</dbReference>
<dbReference type="GO" id="GO:0008643">
    <property type="term" value="P:carbohydrate transport"/>
    <property type="evidence" value="ECO:0007669"/>
    <property type="project" value="InterPro"/>
</dbReference>
<feature type="transmembrane region" description="Helical" evidence="2">
    <location>
        <begin position="90"/>
        <end position="113"/>
    </location>
</feature>
<keyword evidence="2" id="KW-0812">Transmembrane</keyword>
<dbReference type="AlphaFoldDB" id="A0A660KQV2"/>
<dbReference type="OrthoDB" id="1730117at2759"/>
<dbReference type="Pfam" id="PF13347">
    <property type="entry name" value="MFS_2"/>
    <property type="match status" value="1"/>
</dbReference>
<dbReference type="PANTHER" id="PTHR11328">
    <property type="entry name" value="MAJOR FACILITATOR SUPERFAMILY DOMAIN-CONTAINING PROTEIN"/>
    <property type="match status" value="1"/>
</dbReference>
<dbReference type="Gene3D" id="1.20.1250.20">
    <property type="entry name" value="MFS general substrate transporter like domains"/>
    <property type="match status" value="1"/>
</dbReference>
<keyword evidence="2" id="KW-0472">Membrane</keyword>
<organism evidence="3 4">
    <name type="scientific">Carpinus fangiana</name>
    <dbReference type="NCBI Taxonomy" id="176857"/>
    <lineage>
        <taxon>Eukaryota</taxon>
        <taxon>Viridiplantae</taxon>
        <taxon>Streptophyta</taxon>
        <taxon>Embryophyta</taxon>
        <taxon>Tracheophyta</taxon>
        <taxon>Spermatophyta</taxon>
        <taxon>Magnoliopsida</taxon>
        <taxon>eudicotyledons</taxon>
        <taxon>Gunneridae</taxon>
        <taxon>Pentapetalae</taxon>
        <taxon>rosids</taxon>
        <taxon>fabids</taxon>
        <taxon>Fagales</taxon>
        <taxon>Betulaceae</taxon>
        <taxon>Carpinus</taxon>
    </lineage>
</organism>
<evidence type="ECO:0000313" key="4">
    <source>
        <dbReference type="Proteomes" id="UP000327013"/>
    </source>
</evidence>
<evidence type="ECO:0000256" key="1">
    <source>
        <dbReference type="ARBA" id="ARBA00008335"/>
    </source>
</evidence>
<accession>A0A660KQV2</accession>
<dbReference type="Proteomes" id="UP000327013">
    <property type="component" value="Chromosome 4"/>
</dbReference>
<feature type="transmembrane region" description="Helical" evidence="2">
    <location>
        <begin position="21"/>
        <end position="44"/>
    </location>
</feature>
<feature type="transmembrane region" description="Helical" evidence="2">
    <location>
        <begin position="311"/>
        <end position="330"/>
    </location>
</feature>
<feature type="transmembrane region" description="Helical" evidence="2">
    <location>
        <begin position="336"/>
        <end position="359"/>
    </location>
</feature>
<comment type="similarity">
    <text evidence="1">Belongs to the major facilitator superfamily.</text>
</comment>
<dbReference type="InterPro" id="IPR039672">
    <property type="entry name" value="MFS_2"/>
</dbReference>
<evidence type="ECO:0000256" key="2">
    <source>
        <dbReference type="SAM" id="Phobius"/>
    </source>
</evidence>
<dbReference type="FunFam" id="1.20.1250.20:FF:000267">
    <property type="entry name" value="AT3g60070/T2O9_50"/>
    <property type="match status" value="1"/>
</dbReference>
<feature type="transmembrane region" description="Helical" evidence="2">
    <location>
        <begin position="119"/>
        <end position="137"/>
    </location>
</feature>
<dbReference type="InterPro" id="IPR036259">
    <property type="entry name" value="MFS_trans_sf"/>
</dbReference>
<dbReference type="SUPFAM" id="SSF103473">
    <property type="entry name" value="MFS general substrate transporter"/>
    <property type="match status" value="1"/>
</dbReference>
<keyword evidence="2" id="KW-1133">Transmembrane helix</keyword>